<comment type="caution">
    <text evidence="1">The sequence shown here is derived from an EMBL/GenBank/DDBJ whole genome shotgun (WGS) entry which is preliminary data.</text>
</comment>
<dbReference type="EMBL" id="BLAH01000117">
    <property type="protein sequence ID" value="GES39454.1"/>
    <property type="molecule type" value="Genomic_DNA"/>
</dbReference>
<sequence length="112" mass="12411">MTPQKRGLIPDPERARILDAMRARDAAETELRAAVVAGLLAGGSIREMSMLTGMSTSTIQRWGREGGWPSDEQKTRWAAKHAEVDEWQARLDAANRMLGLLDTDEQSPPPQQ</sequence>
<dbReference type="RefSeq" id="WP_051446047.1">
    <property type="nucleotide sequence ID" value="NZ_BAAAYP010000039.1"/>
</dbReference>
<reference evidence="1 2" key="1">
    <citation type="journal article" date="2018" name="Biodegradation">
        <title>1,4-Dioxane degradation characteristics of Rhodococcus aetherivorans JCM 14343.</title>
        <authorList>
            <person name="Inoue D."/>
            <person name="Tsunoda T."/>
            <person name="Yamamoto N."/>
            <person name="Ike M."/>
            <person name="Sei K."/>
        </authorList>
    </citation>
    <scope>NUCLEOTIDE SEQUENCE [LARGE SCALE GENOMIC DNA]</scope>
    <source>
        <strain evidence="1 2">JCM 14343</strain>
    </source>
</reference>
<accession>A0ABQ0YS92</accession>
<keyword evidence="2" id="KW-1185">Reference proteome</keyword>
<name>A0ABQ0YS92_9NOCA</name>
<proteinExistence type="predicted"/>
<gene>
    <name evidence="1" type="ORF">RAJCM14343_4725</name>
</gene>
<organism evidence="1 2">
    <name type="scientific">Rhodococcus aetherivorans</name>
    <dbReference type="NCBI Taxonomy" id="191292"/>
    <lineage>
        <taxon>Bacteria</taxon>
        <taxon>Bacillati</taxon>
        <taxon>Actinomycetota</taxon>
        <taxon>Actinomycetes</taxon>
        <taxon>Mycobacteriales</taxon>
        <taxon>Nocardiaceae</taxon>
        <taxon>Rhodococcus</taxon>
    </lineage>
</organism>
<protein>
    <submittedName>
        <fullName evidence="1">Phage protein</fullName>
    </submittedName>
</protein>
<evidence type="ECO:0000313" key="2">
    <source>
        <dbReference type="Proteomes" id="UP000325466"/>
    </source>
</evidence>
<evidence type="ECO:0000313" key="1">
    <source>
        <dbReference type="EMBL" id="GES39454.1"/>
    </source>
</evidence>
<dbReference type="Proteomes" id="UP000325466">
    <property type="component" value="Unassembled WGS sequence"/>
</dbReference>